<reference evidence="12" key="1">
    <citation type="submission" date="2017-02" db="UniProtKB">
        <authorList>
            <consortium name="WormBaseParasite"/>
        </authorList>
    </citation>
    <scope>IDENTIFICATION</scope>
</reference>
<keyword evidence="5 8" id="KW-0342">GTP-binding</keyword>
<dbReference type="SUPFAM" id="SSF52540">
    <property type="entry name" value="P-loop containing nucleoside triphosphate hydrolases"/>
    <property type="match status" value="1"/>
</dbReference>
<evidence type="ECO:0000256" key="5">
    <source>
        <dbReference type="ARBA" id="ARBA00023134"/>
    </source>
</evidence>
<organism evidence="11 12">
    <name type="scientific">Elaeophora elaphi</name>
    <dbReference type="NCBI Taxonomy" id="1147741"/>
    <lineage>
        <taxon>Eukaryota</taxon>
        <taxon>Metazoa</taxon>
        <taxon>Ecdysozoa</taxon>
        <taxon>Nematoda</taxon>
        <taxon>Chromadorea</taxon>
        <taxon>Rhabditida</taxon>
        <taxon>Spirurina</taxon>
        <taxon>Spiruromorpha</taxon>
        <taxon>Filarioidea</taxon>
        <taxon>Onchocercidae</taxon>
        <taxon>Elaeophora</taxon>
    </lineage>
</organism>
<dbReference type="WBParaSite" id="EEL_0001016901-mRNA-1">
    <property type="protein sequence ID" value="EEL_0001016901-mRNA-1"/>
    <property type="gene ID" value="EEL_0001016901"/>
</dbReference>
<dbReference type="PROSITE" id="PS51719">
    <property type="entry name" value="G_SEPTIN"/>
    <property type="match status" value="1"/>
</dbReference>
<sequence length="459" mass="53379">MQVDINGSSLSEKSLNGSKLKDAHSYVGFANFPNQVFRRAIKNGFEFTLMVVGCSGLGKSTFINSLFCAEINDPDTEKRRISPTVQIEEKIVRLIENGVTLNLTLVDCPGFGDAVDNSKCWEPIVNYIEKKYLDYFSEETKIERAATIPDKRVHLCLYFISPTGHGLKQLDIEMMKKLHDRVNVIPVIAKADTLTVSELSHFKNQITKEIEENGIKLYKFPDTEDEDEKRQFGPLRERFPFAIVGSNQVRETNGRRCRVRDYSWGTVEVENLQHNDFIALRDTVIRMNLIDLIAVTRSVHYENFRYRQLNKGPKNAIDRWSITIILLIWDIQCNLLTITRHENSEFNQSYSRDPFTQLEHEKQIKEKELEERKRSMEKVFEEKVMEREEKLVARQSELDEKEKENRRILQERRLTLEQLMSEVVELRRSTGTVSRQDSRSSPSEKSSRMKKGLGGIFKN</sequence>
<feature type="domain" description="Septin-type G" evidence="10">
    <location>
        <begin position="43"/>
        <end position="311"/>
    </location>
</feature>
<name>A0A0R3S5V0_9BILA</name>
<evidence type="ECO:0000256" key="7">
    <source>
        <dbReference type="PIRNR" id="PIRNR006698"/>
    </source>
</evidence>
<dbReference type="AlphaFoldDB" id="A0A0R3S5V0"/>
<keyword evidence="11" id="KW-1185">Reference proteome</keyword>
<dbReference type="Pfam" id="PF00735">
    <property type="entry name" value="Septin"/>
    <property type="match status" value="1"/>
</dbReference>
<keyword evidence="4" id="KW-0175">Coiled coil</keyword>
<evidence type="ECO:0000256" key="2">
    <source>
        <dbReference type="ARBA" id="ARBA00022618"/>
    </source>
</evidence>
<dbReference type="GO" id="GO:0005856">
    <property type="term" value="C:cytoskeleton"/>
    <property type="evidence" value="ECO:0007669"/>
    <property type="project" value="UniProtKB-ARBA"/>
</dbReference>
<evidence type="ECO:0000313" key="12">
    <source>
        <dbReference type="WBParaSite" id="EEL_0001016901-mRNA-1"/>
    </source>
</evidence>
<dbReference type="GO" id="GO:0032154">
    <property type="term" value="C:cleavage furrow"/>
    <property type="evidence" value="ECO:0007669"/>
    <property type="project" value="UniProtKB-SubCell"/>
</dbReference>
<dbReference type="InterPro" id="IPR030379">
    <property type="entry name" value="G_SEPTIN_dom"/>
</dbReference>
<dbReference type="Gene3D" id="3.40.50.300">
    <property type="entry name" value="P-loop containing nucleotide triphosphate hydrolases"/>
    <property type="match status" value="1"/>
</dbReference>
<dbReference type="FunFam" id="3.40.50.300:FF:000162">
    <property type="entry name" value="septin-7 isoform X1"/>
    <property type="match status" value="1"/>
</dbReference>
<proteinExistence type="inferred from homology"/>
<dbReference type="PIRSF" id="PIRSF006698">
    <property type="entry name" value="Septin"/>
    <property type="match status" value="1"/>
</dbReference>
<dbReference type="PANTHER" id="PTHR18884">
    <property type="entry name" value="SEPTIN"/>
    <property type="match status" value="1"/>
</dbReference>
<evidence type="ECO:0000313" key="11">
    <source>
        <dbReference type="Proteomes" id="UP000050640"/>
    </source>
</evidence>
<dbReference type="GO" id="GO:0051301">
    <property type="term" value="P:cell division"/>
    <property type="evidence" value="ECO:0007669"/>
    <property type="project" value="UniProtKB-KW"/>
</dbReference>
<dbReference type="InterPro" id="IPR027417">
    <property type="entry name" value="P-loop_NTPase"/>
</dbReference>
<evidence type="ECO:0000256" key="8">
    <source>
        <dbReference type="RuleBase" id="RU004560"/>
    </source>
</evidence>
<keyword evidence="3 8" id="KW-0547">Nucleotide-binding</keyword>
<evidence type="ECO:0000256" key="4">
    <source>
        <dbReference type="ARBA" id="ARBA00023054"/>
    </source>
</evidence>
<dbReference type="GO" id="GO:0005525">
    <property type="term" value="F:GTP binding"/>
    <property type="evidence" value="ECO:0007669"/>
    <property type="project" value="UniProtKB-UniRule"/>
</dbReference>
<comment type="subcellular location">
    <subcellularLocation>
        <location evidence="1">Cleavage furrow</location>
    </subcellularLocation>
</comment>
<dbReference type="InterPro" id="IPR016491">
    <property type="entry name" value="Septin"/>
</dbReference>
<accession>A0A0R3S5V0</accession>
<comment type="similarity">
    <text evidence="7 8">Belongs to the TRAFAC class TrmE-Era-EngA-EngB-Septin-like GTPase superfamily. Septin GTPase family.</text>
</comment>
<dbReference type="Proteomes" id="UP000050640">
    <property type="component" value="Unplaced"/>
</dbReference>
<keyword evidence="6" id="KW-0131">Cell cycle</keyword>
<dbReference type="CDD" id="cd01850">
    <property type="entry name" value="CDC_Septin"/>
    <property type="match status" value="1"/>
</dbReference>
<evidence type="ECO:0000259" key="10">
    <source>
        <dbReference type="PROSITE" id="PS51719"/>
    </source>
</evidence>
<dbReference type="STRING" id="1147741.A0A0R3S5V0"/>
<feature type="region of interest" description="Disordered" evidence="9">
    <location>
        <begin position="427"/>
        <end position="459"/>
    </location>
</feature>
<evidence type="ECO:0000256" key="3">
    <source>
        <dbReference type="ARBA" id="ARBA00022741"/>
    </source>
</evidence>
<evidence type="ECO:0000256" key="6">
    <source>
        <dbReference type="ARBA" id="ARBA00023306"/>
    </source>
</evidence>
<evidence type="ECO:0000256" key="9">
    <source>
        <dbReference type="SAM" id="MobiDB-lite"/>
    </source>
</evidence>
<keyword evidence="2" id="KW-0132">Cell division</keyword>
<evidence type="ECO:0000256" key="1">
    <source>
        <dbReference type="ARBA" id="ARBA00004626"/>
    </source>
</evidence>
<protein>
    <recommendedName>
        <fullName evidence="7">Septin</fullName>
    </recommendedName>
</protein>